<organism evidence="1 2">
    <name type="scientific">Dreissena polymorpha</name>
    <name type="common">Zebra mussel</name>
    <name type="synonym">Mytilus polymorpha</name>
    <dbReference type="NCBI Taxonomy" id="45954"/>
    <lineage>
        <taxon>Eukaryota</taxon>
        <taxon>Metazoa</taxon>
        <taxon>Spiralia</taxon>
        <taxon>Lophotrochozoa</taxon>
        <taxon>Mollusca</taxon>
        <taxon>Bivalvia</taxon>
        <taxon>Autobranchia</taxon>
        <taxon>Heteroconchia</taxon>
        <taxon>Euheterodonta</taxon>
        <taxon>Imparidentia</taxon>
        <taxon>Neoheterodontei</taxon>
        <taxon>Myida</taxon>
        <taxon>Dreissenoidea</taxon>
        <taxon>Dreissenidae</taxon>
        <taxon>Dreissena</taxon>
    </lineage>
</organism>
<proteinExistence type="predicted"/>
<accession>A0A9D4HDQ3</accession>
<dbReference type="AlphaFoldDB" id="A0A9D4HDQ3"/>
<evidence type="ECO:0000313" key="1">
    <source>
        <dbReference type="EMBL" id="KAH3713475.1"/>
    </source>
</evidence>
<comment type="caution">
    <text evidence="1">The sequence shown here is derived from an EMBL/GenBank/DDBJ whole genome shotgun (WGS) entry which is preliminary data.</text>
</comment>
<dbReference type="Proteomes" id="UP000828390">
    <property type="component" value="Unassembled WGS sequence"/>
</dbReference>
<keyword evidence="2" id="KW-1185">Reference proteome</keyword>
<sequence>MAIGEPLDSLCLGDSGASSSESPFENPASAFFAVLDAGVLRDVLGPHLDFGSGRFLFFEP</sequence>
<reference evidence="1" key="2">
    <citation type="submission" date="2020-11" db="EMBL/GenBank/DDBJ databases">
        <authorList>
            <person name="McCartney M.A."/>
            <person name="Auch B."/>
            <person name="Kono T."/>
            <person name="Mallez S."/>
            <person name="Becker A."/>
            <person name="Gohl D.M."/>
            <person name="Silverstein K.A.T."/>
            <person name="Koren S."/>
            <person name="Bechman K.B."/>
            <person name="Herman A."/>
            <person name="Abrahante J.E."/>
            <person name="Garbe J."/>
        </authorList>
    </citation>
    <scope>NUCLEOTIDE SEQUENCE</scope>
    <source>
        <strain evidence="1">Duluth1</strain>
        <tissue evidence="1">Whole animal</tissue>
    </source>
</reference>
<name>A0A9D4HDQ3_DREPO</name>
<gene>
    <name evidence="1" type="ORF">DPMN_073268</name>
</gene>
<evidence type="ECO:0000313" key="2">
    <source>
        <dbReference type="Proteomes" id="UP000828390"/>
    </source>
</evidence>
<protein>
    <submittedName>
        <fullName evidence="1">Uncharacterized protein</fullName>
    </submittedName>
</protein>
<reference evidence="1" key="1">
    <citation type="journal article" date="2019" name="bioRxiv">
        <title>The Genome of the Zebra Mussel, Dreissena polymorpha: A Resource for Invasive Species Research.</title>
        <authorList>
            <person name="McCartney M.A."/>
            <person name="Auch B."/>
            <person name="Kono T."/>
            <person name="Mallez S."/>
            <person name="Zhang Y."/>
            <person name="Obille A."/>
            <person name="Becker A."/>
            <person name="Abrahante J.E."/>
            <person name="Garbe J."/>
            <person name="Badalamenti J.P."/>
            <person name="Herman A."/>
            <person name="Mangelson H."/>
            <person name="Liachko I."/>
            <person name="Sullivan S."/>
            <person name="Sone E.D."/>
            <person name="Koren S."/>
            <person name="Silverstein K.A.T."/>
            <person name="Beckman K.B."/>
            <person name="Gohl D.M."/>
        </authorList>
    </citation>
    <scope>NUCLEOTIDE SEQUENCE</scope>
    <source>
        <strain evidence="1">Duluth1</strain>
        <tissue evidence="1">Whole animal</tissue>
    </source>
</reference>
<dbReference type="EMBL" id="JAIWYP010000014">
    <property type="protein sequence ID" value="KAH3713475.1"/>
    <property type="molecule type" value="Genomic_DNA"/>
</dbReference>